<keyword evidence="2" id="KW-1185">Reference proteome</keyword>
<accession>A0ABY7Q5J2</accession>
<dbReference type="Proteomes" id="UP001212821">
    <property type="component" value="Chromosome"/>
</dbReference>
<evidence type="ECO:0000313" key="1">
    <source>
        <dbReference type="EMBL" id="WBP87802.1"/>
    </source>
</evidence>
<gene>
    <name evidence="1" type="ORF">O1G21_19425</name>
</gene>
<dbReference type="EMBL" id="CP115450">
    <property type="protein sequence ID" value="WBP87802.1"/>
    <property type="molecule type" value="Genomic_DNA"/>
</dbReference>
<name>A0ABY7Q5J2_9ACTN</name>
<organism evidence="1 2">
    <name type="scientific">Kitasatospora cathayae</name>
    <dbReference type="NCBI Taxonomy" id="3004092"/>
    <lineage>
        <taxon>Bacteria</taxon>
        <taxon>Bacillati</taxon>
        <taxon>Actinomycetota</taxon>
        <taxon>Actinomycetes</taxon>
        <taxon>Kitasatosporales</taxon>
        <taxon>Streptomycetaceae</taxon>
        <taxon>Kitasatospora</taxon>
    </lineage>
</organism>
<sequence length="42" mass="4548">MAATAAPRRRFAALAAVPRFDRARLRGRLPAGAVFLSWGLLP</sequence>
<protein>
    <submittedName>
        <fullName evidence="1">Uncharacterized protein</fullName>
    </submittedName>
</protein>
<reference evidence="2" key="1">
    <citation type="submission" date="2022-12" db="EMBL/GenBank/DDBJ databases">
        <authorList>
            <person name="Mo P."/>
        </authorList>
    </citation>
    <scope>NUCLEOTIDE SEQUENCE [LARGE SCALE GENOMIC DNA]</scope>
    <source>
        <strain evidence="2">HUAS 3-15</strain>
    </source>
</reference>
<evidence type="ECO:0000313" key="2">
    <source>
        <dbReference type="Proteomes" id="UP001212821"/>
    </source>
</evidence>
<dbReference type="RefSeq" id="WP_270145578.1">
    <property type="nucleotide sequence ID" value="NZ_CP115450.1"/>
</dbReference>
<proteinExistence type="predicted"/>